<keyword evidence="2" id="KW-0812">Transmembrane</keyword>
<reference evidence="3" key="1">
    <citation type="journal article" date="2021" name="Nat. Commun.">
        <title>Genetic determinants of endophytism in the Arabidopsis root mycobiome.</title>
        <authorList>
            <person name="Mesny F."/>
            <person name="Miyauchi S."/>
            <person name="Thiergart T."/>
            <person name="Pickel B."/>
            <person name="Atanasova L."/>
            <person name="Karlsson M."/>
            <person name="Huettel B."/>
            <person name="Barry K.W."/>
            <person name="Haridas S."/>
            <person name="Chen C."/>
            <person name="Bauer D."/>
            <person name="Andreopoulos W."/>
            <person name="Pangilinan J."/>
            <person name="LaButti K."/>
            <person name="Riley R."/>
            <person name="Lipzen A."/>
            <person name="Clum A."/>
            <person name="Drula E."/>
            <person name="Henrissat B."/>
            <person name="Kohler A."/>
            <person name="Grigoriev I.V."/>
            <person name="Martin F.M."/>
            <person name="Hacquard S."/>
        </authorList>
    </citation>
    <scope>NUCLEOTIDE SEQUENCE</scope>
    <source>
        <strain evidence="3">MPI-CAGE-AT-0021</strain>
    </source>
</reference>
<gene>
    <name evidence="3" type="ORF">B0J13DRAFT_629387</name>
</gene>
<keyword evidence="2" id="KW-0472">Membrane</keyword>
<evidence type="ECO:0000313" key="3">
    <source>
        <dbReference type="EMBL" id="KAH7120105.1"/>
    </source>
</evidence>
<dbReference type="AlphaFoldDB" id="A0A9P9DGD8"/>
<evidence type="ECO:0000313" key="4">
    <source>
        <dbReference type="Proteomes" id="UP000717696"/>
    </source>
</evidence>
<accession>A0A9P9DGD8</accession>
<feature type="compositionally biased region" description="Basic and acidic residues" evidence="1">
    <location>
        <begin position="150"/>
        <end position="161"/>
    </location>
</feature>
<sequence>MRDIGEALGVFCMSSYLRRMQPNEAAYAVCIEITPLLLTTAAQDTTRLVYPSLLQDPSLSNKTPIDGMDTREIVGLAVGVVTALSIFVVGVWFVYRRRQRSKNGFHLGGTNLERHSSGLEGGIAPRTPCADATPSCELSSELSDSRNPNSRRDDCNGDPKARQNHKLPCTDVDPHSGLSSDLSYSQNPNGQRDDYTRDPEYSLPRIYIAVFVLEPAQDYASSLLADKEEILSPDGSYVCSLFVNCKFTGLDAHYQFRDLYTSPSEPDEIRAFYATTQRHRDTPIDGIIYDPGIDAETFKMINSVAVPKLPIPNQPPDNQKLTSGIIPLMIAMILEERQKAREQNIRDYQLDRSKNRRSSTIFNIEAVLGFV</sequence>
<dbReference type="EMBL" id="JAGMUU010000029">
    <property type="protein sequence ID" value="KAH7120105.1"/>
    <property type="molecule type" value="Genomic_DNA"/>
</dbReference>
<comment type="caution">
    <text evidence="3">The sequence shown here is derived from an EMBL/GenBank/DDBJ whole genome shotgun (WGS) entry which is preliminary data.</text>
</comment>
<evidence type="ECO:0000256" key="2">
    <source>
        <dbReference type="SAM" id="Phobius"/>
    </source>
</evidence>
<dbReference type="OrthoDB" id="10290118at2759"/>
<feature type="compositionally biased region" description="Polar residues" evidence="1">
    <location>
        <begin position="136"/>
        <end position="148"/>
    </location>
</feature>
<name>A0A9P9DGD8_9HYPO</name>
<keyword evidence="4" id="KW-1185">Reference proteome</keyword>
<dbReference type="Proteomes" id="UP000717696">
    <property type="component" value="Unassembled WGS sequence"/>
</dbReference>
<keyword evidence="2" id="KW-1133">Transmembrane helix</keyword>
<organism evidence="3 4">
    <name type="scientific">Dactylonectria estremocensis</name>
    <dbReference type="NCBI Taxonomy" id="1079267"/>
    <lineage>
        <taxon>Eukaryota</taxon>
        <taxon>Fungi</taxon>
        <taxon>Dikarya</taxon>
        <taxon>Ascomycota</taxon>
        <taxon>Pezizomycotina</taxon>
        <taxon>Sordariomycetes</taxon>
        <taxon>Hypocreomycetidae</taxon>
        <taxon>Hypocreales</taxon>
        <taxon>Nectriaceae</taxon>
        <taxon>Dactylonectria</taxon>
    </lineage>
</organism>
<feature type="compositionally biased region" description="Polar residues" evidence="1">
    <location>
        <begin position="177"/>
        <end position="190"/>
    </location>
</feature>
<feature type="transmembrane region" description="Helical" evidence="2">
    <location>
        <begin position="73"/>
        <end position="95"/>
    </location>
</feature>
<proteinExistence type="predicted"/>
<feature type="region of interest" description="Disordered" evidence="1">
    <location>
        <begin position="118"/>
        <end position="198"/>
    </location>
</feature>
<protein>
    <submittedName>
        <fullName evidence="3">Uncharacterized protein</fullName>
    </submittedName>
</protein>
<evidence type="ECO:0000256" key="1">
    <source>
        <dbReference type="SAM" id="MobiDB-lite"/>
    </source>
</evidence>